<keyword evidence="2" id="KW-0813">Transport</keyword>
<proteinExistence type="predicted"/>
<name>A0A348HIF9_9GAMM</name>
<protein>
    <submittedName>
        <fullName evidence="2">ABC-type sugar transport systems, ATPase</fullName>
    </submittedName>
</protein>
<dbReference type="Proteomes" id="UP000267342">
    <property type="component" value="Chromosome"/>
</dbReference>
<keyword evidence="3" id="KW-1185">Reference proteome</keyword>
<reference evidence="2 3" key="1">
    <citation type="submission" date="2018-09" db="EMBL/GenBank/DDBJ databases">
        <title>Zymobacter palmae IAM14233 (=T109) whole genome analysis.</title>
        <authorList>
            <person name="Yanase H."/>
        </authorList>
    </citation>
    <scope>NUCLEOTIDE SEQUENCE [LARGE SCALE GENOMIC DNA]</scope>
    <source>
        <strain evidence="2 3">IAM14233</strain>
    </source>
</reference>
<dbReference type="EMBL" id="AP018933">
    <property type="protein sequence ID" value="BBG31411.1"/>
    <property type="molecule type" value="Genomic_DNA"/>
</dbReference>
<keyword evidence="2" id="KW-0762">Sugar transport</keyword>
<evidence type="ECO:0000313" key="2">
    <source>
        <dbReference type="EMBL" id="BBG31411.1"/>
    </source>
</evidence>
<dbReference type="KEGG" id="zpl:ZBT109_2686"/>
<feature type="region of interest" description="Disordered" evidence="1">
    <location>
        <begin position="1"/>
        <end position="47"/>
    </location>
</feature>
<evidence type="ECO:0000256" key="1">
    <source>
        <dbReference type="SAM" id="MobiDB-lite"/>
    </source>
</evidence>
<dbReference type="AlphaFoldDB" id="A0A348HIF9"/>
<gene>
    <name evidence="2" type="ORF">ZBT109_2686</name>
</gene>
<organism evidence="2 3">
    <name type="scientific">Zymobacter palmae</name>
    <dbReference type="NCBI Taxonomy" id="33074"/>
    <lineage>
        <taxon>Bacteria</taxon>
        <taxon>Pseudomonadati</taxon>
        <taxon>Pseudomonadota</taxon>
        <taxon>Gammaproteobacteria</taxon>
        <taxon>Oceanospirillales</taxon>
        <taxon>Halomonadaceae</taxon>
        <taxon>Zymobacter group</taxon>
        <taxon>Zymobacter</taxon>
    </lineage>
</organism>
<evidence type="ECO:0000313" key="3">
    <source>
        <dbReference type="Proteomes" id="UP000267342"/>
    </source>
</evidence>
<accession>A0A348HIF9</accession>
<sequence length="307" mass="33541">MDSPRQGAIHVEDPMSSCQSGHLSLRSQERKRCRSAATRDGLREGHRGALAPQIRGQMIARFERFTDRPTQRSGLIGLAKVIKHLGGSQHQRTGVGLALTRDIRRRAVHSFEDSLALANVGPRCHAQPTDQTRTQIGQDIAEQVGGHDDIELLGLHDQLHTGVIDDQLVGLDLRILSGHPPCCLKKQPGGLFDDIGLVHDGDLTAPGALRHVIRIARNAFAALTGNTDITVGFFTVVGQRLPFTAIGPFGILAHHDQVQIAIAGLRIGKANGWAHIGIKIEVTTQRHIDGREATANRRHQWTLERHA</sequence>
<feature type="compositionally biased region" description="Polar residues" evidence="1">
    <location>
        <begin position="16"/>
        <end position="26"/>
    </location>
</feature>